<evidence type="ECO:0000256" key="6">
    <source>
        <dbReference type="ARBA" id="ARBA00022801"/>
    </source>
</evidence>
<keyword evidence="6 8" id="KW-0378">Hydrolase</keyword>
<evidence type="ECO:0000256" key="8">
    <source>
        <dbReference type="PROSITE-ProRule" id="PRU00607"/>
    </source>
</evidence>
<keyword evidence="5" id="KW-0732">Signal</keyword>
<comment type="subcellular location">
    <subcellularLocation>
        <location evidence="1">Secreted</location>
        <location evidence="1">Extracellular space</location>
    </subcellularLocation>
</comment>
<dbReference type="PROSITE" id="PS51273">
    <property type="entry name" value="GATASE_TYPE_1"/>
    <property type="match status" value="1"/>
</dbReference>
<feature type="active site" evidence="8">
    <location>
        <position position="276"/>
    </location>
</feature>
<dbReference type="Pfam" id="PF07722">
    <property type="entry name" value="Peptidase_C26"/>
    <property type="match status" value="1"/>
</dbReference>
<dbReference type="OrthoDB" id="64220at2759"/>
<sequence length="352" mass="40857">MLHESNEAQKKTTRMSYNHKTQNTMEYCNLLIIWFIQVFTFVSGLRAENNGGIFRNEKPVIGIPAMFITDPTYHEKFPRFVNRSYIAASYVKYLESGGTRVVSIPPGLNVEEEKKIFDNINGLLFPGGEVNLVDSEYYYLTKRLFNLAKKSNDQGKHFPILGICRGMQAMIVHTVGNLTPLSLTDARNLPASLEFTQAAIRSVLLNEIPEKLLEEHRTRNLTAHFHKYGIEPKTFQSMRKIKDDFQIVATSSDRKGIEFVSIYEGKKYPFYGLQFHPEKIMYEWAEKLNVPRSLDAIKFSQLMVDNFIEEARKNTHQINSEIKEKYLMTKQQPIDTVFMEHSHSPFQQIYVY</sequence>
<dbReference type="InterPro" id="IPR029062">
    <property type="entry name" value="Class_I_gatase-like"/>
</dbReference>
<keyword evidence="10" id="KW-1185">Reference proteome</keyword>
<dbReference type="EC" id="3.4.19.9" evidence="3 8"/>
<dbReference type="GO" id="GO:0005773">
    <property type="term" value="C:vacuole"/>
    <property type="evidence" value="ECO:0007669"/>
    <property type="project" value="TreeGrafter"/>
</dbReference>
<protein>
    <recommendedName>
        <fullName evidence="3 8">folate gamma-glutamyl hydrolase</fullName>
        <ecNumber evidence="3 8">3.4.19.9</ecNumber>
    </recommendedName>
</protein>
<evidence type="ECO:0000256" key="3">
    <source>
        <dbReference type="ARBA" id="ARBA00012886"/>
    </source>
</evidence>
<comment type="similarity">
    <text evidence="2">Belongs to the peptidase C26 family.</text>
</comment>
<dbReference type="PROSITE" id="PS51275">
    <property type="entry name" value="PEPTIDASE_C26_GGH"/>
    <property type="match status" value="1"/>
</dbReference>
<dbReference type="PANTHER" id="PTHR11315:SF0">
    <property type="entry name" value="FOLATE GAMMA-GLUTAMYL HYDROLASE"/>
    <property type="match status" value="1"/>
</dbReference>
<reference evidence="9" key="1">
    <citation type="submission" date="2021-01" db="UniProtKB">
        <authorList>
            <consortium name="EnsemblMetazoa"/>
        </authorList>
    </citation>
    <scope>IDENTIFICATION</scope>
</reference>
<name>A0A7M5X4V3_9CNID</name>
<evidence type="ECO:0000256" key="1">
    <source>
        <dbReference type="ARBA" id="ARBA00004239"/>
    </source>
</evidence>
<dbReference type="GO" id="GO:0005576">
    <property type="term" value="C:extracellular region"/>
    <property type="evidence" value="ECO:0007669"/>
    <property type="project" value="UniProtKB-SubCell"/>
</dbReference>
<evidence type="ECO:0000256" key="4">
    <source>
        <dbReference type="ARBA" id="ARBA00022525"/>
    </source>
</evidence>
<dbReference type="GO" id="GO:0034722">
    <property type="term" value="F:gamma-glutamyl-peptidase activity"/>
    <property type="evidence" value="ECO:0007669"/>
    <property type="project" value="UniProtKB-UniRule"/>
</dbReference>
<dbReference type="InterPro" id="IPR011697">
    <property type="entry name" value="Peptidase_C26"/>
</dbReference>
<dbReference type="EnsemblMetazoa" id="CLYHEMT018038.1">
    <property type="protein sequence ID" value="CLYHEMP018038.1"/>
    <property type="gene ID" value="CLYHEMG018038"/>
</dbReference>
<dbReference type="AlphaFoldDB" id="A0A7M5X4V3"/>
<evidence type="ECO:0000256" key="7">
    <source>
        <dbReference type="PIRSR" id="PIRSR615527-1"/>
    </source>
</evidence>
<evidence type="ECO:0000313" key="10">
    <source>
        <dbReference type="Proteomes" id="UP000594262"/>
    </source>
</evidence>
<dbReference type="GO" id="GO:0046900">
    <property type="term" value="P:tetrahydrofolylpolyglutamate metabolic process"/>
    <property type="evidence" value="ECO:0007669"/>
    <property type="project" value="TreeGrafter"/>
</dbReference>
<evidence type="ECO:0000256" key="2">
    <source>
        <dbReference type="ARBA" id="ARBA00011083"/>
    </source>
</evidence>
<evidence type="ECO:0000256" key="5">
    <source>
        <dbReference type="ARBA" id="ARBA00022729"/>
    </source>
</evidence>
<comment type="catalytic activity">
    <reaction evidence="8">
        <text>(6S)-5,6,7,8-tetrahydrofolyl-(gamma-L-Glu)(n) + (n-1) H2O = (6S)-5,6,7,8-tetrahydrofolate + (n-1) L-glutamate</text>
        <dbReference type="Rhea" id="RHEA:56784"/>
        <dbReference type="Rhea" id="RHEA-COMP:14738"/>
        <dbReference type="ChEBI" id="CHEBI:15377"/>
        <dbReference type="ChEBI" id="CHEBI:29985"/>
        <dbReference type="ChEBI" id="CHEBI:57453"/>
        <dbReference type="ChEBI" id="CHEBI:141005"/>
        <dbReference type="EC" id="3.4.19.9"/>
    </reaction>
</comment>
<feature type="active site" description="Nucleophile" evidence="7 8">
    <location>
        <position position="164"/>
    </location>
</feature>
<keyword evidence="4" id="KW-0964">Secreted</keyword>
<feature type="active site" description="Proton donor" evidence="7">
    <location>
        <position position="276"/>
    </location>
</feature>
<dbReference type="Proteomes" id="UP000594262">
    <property type="component" value="Unplaced"/>
</dbReference>
<organism evidence="9 10">
    <name type="scientific">Clytia hemisphaerica</name>
    <dbReference type="NCBI Taxonomy" id="252671"/>
    <lineage>
        <taxon>Eukaryota</taxon>
        <taxon>Metazoa</taxon>
        <taxon>Cnidaria</taxon>
        <taxon>Hydrozoa</taxon>
        <taxon>Hydroidolina</taxon>
        <taxon>Leptothecata</taxon>
        <taxon>Obeliida</taxon>
        <taxon>Clytiidae</taxon>
        <taxon>Clytia</taxon>
    </lineage>
</organism>
<dbReference type="SUPFAM" id="SSF52317">
    <property type="entry name" value="Class I glutamine amidotransferase-like"/>
    <property type="match status" value="1"/>
</dbReference>
<accession>A0A7M5X4V3</accession>
<dbReference type="PANTHER" id="PTHR11315">
    <property type="entry name" value="PROTEASE FAMILY C26 GAMMA-GLUTAMYL HYDROLASE"/>
    <property type="match status" value="1"/>
</dbReference>
<dbReference type="InterPro" id="IPR015527">
    <property type="entry name" value="Pept_C26_g-glut_hydrolase"/>
</dbReference>
<proteinExistence type="inferred from homology"/>
<evidence type="ECO:0000313" key="9">
    <source>
        <dbReference type="EnsemblMetazoa" id="CLYHEMP018038.1"/>
    </source>
</evidence>
<dbReference type="Gene3D" id="3.40.50.880">
    <property type="match status" value="1"/>
</dbReference>